<evidence type="ECO:0000256" key="1">
    <source>
        <dbReference type="ARBA" id="ARBA00023015"/>
    </source>
</evidence>
<dbReference type="InterPro" id="IPR009057">
    <property type="entry name" value="Homeodomain-like_sf"/>
</dbReference>
<feature type="transmembrane region" description="Helical" evidence="4">
    <location>
        <begin position="486"/>
        <end position="512"/>
    </location>
</feature>
<keyword evidence="5" id="KW-0732">Signal</keyword>
<evidence type="ECO:0000256" key="4">
    <source>
        <dbReference type="SAM" id="Phobius"/>
    </source>
</evidence>
<dbReference type="InterPro" id="IPR015943">
    <property type="entry name" value="WD40/YVTN_repeat-like_dom_sf"/>
</dbReference>
<dbReference type="Gene3D" id="1.10.10.60">
    <property type="entry name" value="Homeodomain-like"/>
    <property type="match status" value="1"/>
</dbReference>
<feature type="signal peptide" evidence="5">
    <location>
        <begin position="1"/>
        <end position="32"/>
    </location>
</feature>
<dbReference type="Pfam" id="PF12833">
    <property type="entry name" value="HTH_18"/>
    <property type="match status" value="1"/>
</dbReference>
<dbReference type="InterPro" id="IPR011123">
    <property type="entry name" value="Y_Y_Y"/>
</dbReference>
<sequence length="676" mass="74323">MYRCRAALVRNNLFGILSAVVLALAPFQAAHGARDATDATYYTLNTANGLSSNRVLQMAQLDDGRIVVYSGSGIDVYDGQRFTRAPVADSGWVGLPAYGGHTHLYVDSGDMLWIKEHRRMTCVDLRRMRQCRDLARKLGDDVADFFVDSRRRRWVVRADSLCLDGGRLALGLPAGAGRLQDMDAVGGVVYAFFGTGRVVEYSEDGRMVHECTLFAGDEWRGYRRTSLLAAWRDSVFYQVRTGGRGSVLLAYMLGSRAWRTVMKVPTLLHTLTVTPQGIIYATCPNGFLRIDPSTGECRQHRELRLPDGSMLATGINTVCLDREGGVWLGTYASGLLYTSPYSGLFDTSPVDIRLTPILASVYLNGREVVPGRSYGGRVVLDVTPPYVDDITLSYGQNSVAFRFSTMNYVRPRSTCYRYRFSGDGGRWHTLTADSALGLVDDRGALYLPFVGLPPGNYVLEVMASTGTGQWQGAEVRRLGVRVLPPWWATPVALSAYAVLAVALLAASFVAYGRVVRRKTARRAREDELMQRVKTLAERLSAYEGDGRVVLGEGSGQSDCRQRLTPAEAEFVSRVTAVVERNISTQGYSVGQLASDLCMERTGLYRKLTALLDKSPVAFIRSIRLRRAAEMLAGGGMSVAEVAEATGFGSTGYFSKCFQAEFGCRPSDYQAAGRRRD</sequence>
<keyword evidence="4" id="KW-0812">Transmembrane</keyword>
<keyword evidence="4" id="KW-1133">Transmembrane helix</keyword>
<dbReference type="InterPro" id="IPR013783">
    <property type="entry name" value="Ig-like_fold"/>
</dbReference>
<accession>A0A938WLM6</accession>
<keyword evidence="1" id="KW-0805">Transcription regulation</keyword>
<keyword evidence="4" id="KW-0472">Membrane</keyword>
<protein>
    <submittedName>
        <fullName evidence="7">Helix-turn-helix domain-containing protein</fullName>
    </submittedName>
</protein>
<evidence type="ECO:0000256" key="2">
    <source>
        <dbReference type="ARBA" id="ARBA00023125"/>
    </source>
</evidence>
<evidence type="ECO:0000256" key="3">
    <source>
        <dbReference type="ARBA" id="ARBA00023163"/>
    </source>
</evidence>
<dbReference type="EMBL" id="JACJJL010000006">
    <property type="protein sequence ID" value="MBM6661157.1"/>
    <property type="molecule type" value="Genomic_DNA"/>
</dbReference>
<comment type="caution">
    <text evidence="7">The sequence shown here is derived from an EMBL/GenBank/DDBJ whole genome shotgun (WGS) entry which is preliminary data.</text>
</comment>
<dbReference type="GO" id="GO:0043565">
    <property type="term" value="F:sequence-specific DNA binding"/>
    <property type="evidence" value="ECO:0007669"/>
    <property type="project" value="InterPro"/>
</dbReference>
<evidence type="ECO:0000313" key="8">
    <source>
        <dbReference type="Proteomes" id="UP000764045"/>
    </source>
</evidence>
<dbReference type="InterPro" id="IPR020449">
    <property type="entry name" value="Tscrpt_reg_AraC-type_HTH"/>
</dbReference>
<evidence type="ECO:0000313" key="7">
    <source>
        <dbReference type="EMBL" id="MBM6661157.1"/>
    </source>
</evidence>
<dbReference type="GO" id="GO:0003700">
    <property type="term" value="F:DNA-binding transcription factor activity"/>
    <property type="evidence" value="ECO:0007669"/>
    <property type="project" value="InterPro"/>
</dbReference>
<dbReference type="PANTHER" id="PTHR43280">
    <property type="entry name" value="ARAC-FAMILY TRANSCRIPTIONAL REGULATOR"/>
    <property type="match status" value="1"/>
</dbReference>
<proteinExistence type="predicted"/>
<dbReference type="SUPFAM" id="SSF63829">
    <property type="entry name" value="Calcium-dependent phosphotriesterase"/>
    <property type="match status" value="1"/>
</dbReference>
<gene>
    <name evidence="7" type="ORF">H6B30_05205</name>
</gene>
<keyword evidence="8" id="KW-1185">Reference proteome</keyword>
<dbReference type="AlphaFoldDB" id="A0A938WLM6"/>
<dbReference type="InterPro" id="IPR018060">
    <property type="entry name" value="HTH_AraC"/>
</dbReference>
<reference evidence="7 8" key="1">
    <citation type="journal article" date="2021" name="Sci. Rep.">
        <title>The distribution of antibiotic resistance genes in chicken gut microbiota commensals.</title>
        <authorList>
            <person name="Juricova H."/>
            <person name="Matiasovicova J."/>
            <person name="Kubasova T."/>
            <person name="Cejkova D."/>
            <person name="Rychlik I."/>
        </authorList>
    </citation>
    <scope>NUCLEOTIDE SEQUENCE [LARGE SCALE GENOMIC DNA]</scope>
    <source>
        <strain evidence="7 8">An819</strain>
    </source>
</reference>
<keyword evidence="3" id="KW-0804">Transcription</keyword>
<dbReference type="SUPFAM" id="SSF46689">
    <property type="entry name" value="Homeodomain-like"/>
    <property type="match status" value="1"/>
</dbReference>
<dbReference type="RefSeq" id="WP_205108600.1">
    <property type="nucleotide sequence ID" value="NZ_JACJJL010000006.1"/>
</dbReference>
<evidence type="ECO:0000259" key="6">
    <source>
        <dbReference type="PROSITE" id="PS01124"/>
    </source>
</evidence>
<dbReference type="PRINTS" id="PR00032">
    <property type="entry name" value="HTHARAC"/>
</dbReference>
<dbReference type="PANTHER" id="PTHR43280:SF2">
    <property type="entry name" value="HTH-TYPE TRANSCRIPTIONAL REGULATOR EXSA"/>
    <property type="match status" value="1"/>
</dbReference>
<name>A0A938WLM6_9BACT</name>
<feature type="chain" id="PRO_5037965022" evidence="5">
    <location>
        <begin position="33"/>
        <end position="676"/>
    </location>
</feature>
<dbReference type="Gene3D" id="2.130.10.10">
    <property type="entry name" value="YVTN repeat-like/Quinoprotein amine dehydrogenase"/>
    <property type="match status" value="1"/>
</dbReference>
<dbReference type="PROSITE" id="PS01124">
    <property type="entry name" value="HTH_ARAC_FAMILY_2"/>
    <property type="match status" value="1"/>
</dbReference>
<dbReference type="Gene3D" id="2.60.40.10">
    <property type="entry name" value="Immunoglobulins"/>
    <property type="match status" value="1"/>
</dbReference>
<organism evidence="7 8">
    <name type="scientific">Marseilla massiliensis</name>
    <dbReference type="NCBI Taxonomy" id="1841864"/>
    <lineage>
        <taxon>Bacteria</taxon>
        <taxon>Pseudomonadati</taxon>
        <taxon>Bacteroidota</taxon>
        <taxon>Bacteroidia</taxon>
        <taxon>Bacteroidales</taxon>
        <taxon>Prevotellaceae</taxon>
        <taxon>Marseilla</taxon>
    </lineage>
</organism>
<evidence type="ECO:0000256" key="5">
    <source>
        <dbReference type="SAM" id="SignalP"/>
    </source>
</evidence>
<dbReference type="SMART" id="SM00342">
    <property type="entry name" value="HTH_ARAC"/>
    <property type="match status" value="1"/>
</dbReference>
<dbReference type="Proteomes" id="UP000764045">
    <property type="component" value="Unassembled WGS sequence"/>
</dbReference>
<feature type="domain" description="HTH araC/xylS-type" evidence="6">
    <location>
        <begin position="572"/>
        <end position="671"/>
    </location>
</feature>
<keyword evidence="2" id="KW-0238">DNA-binding</keyword>
<dbReference type="Pfam" id="PF07495">
    <property type="entry name" value="Y_Y_Y"/>
    <property type="match status" value="1"/>
</dbReference>